<dbReference type="InterPro" id="IPR004358">
    <property type="entry name" value="Sig_transdc_His_kin-like_C"/>
</dbReference>
<evidence type="ECO:0000256" key="3">
    <source>
        <dbReference type="ARBA" id="ARBA00012438"/>
    </source>
</evidence>
<protein>
    <recommendedName>
        <fullName evidence="3">histidine kinase</fullName>
        <ecNumber evidence="3">2.7.13.3</ecNumber>
    </recommendedName>
</protein>
<comment type="subcellular location">
    <subcellularLocation>
        <location evidence="2">Membrane</location>
        <topology evidence="2">Multi-pass membrane protein</topology>
    </subcellularLocation>
</comment>
<reference evidence="16 17" key="1">
    <citation type="submission" date="2015-03" db="EMBL/GenBank/DDBJ databases">
        <title>Draft Genome Sequence of Burkholderia andropogonis type strain ICMP2807, isolated from Sorghum bicolor.</title>
        <authorList>
            <person name="Lopes-Santos L."/>
            <person name="Castro D.B."/>
            <person name="Ottoboni L.M."/>
            <person name="Park D."/>
            <person name="Weirc B.S."/>
            <person name="Destefano S.A."/>
        </authorList>
    </citation>
    <scope>NUCLEOTIDE SEQUENCE [LARGE SCALE GENOMIC DNA]</scope>
    <source>
        <strain evidence="16 17">ICMP2807</strain>
    </source>
</reference>
<dbReference type="Pfam" id="PF00512">
    <property type="entry name" value="HisKA"/>
    <property type="match status" value="1"/>
</dbReference>
<evidence type="ECO:0000256" key="7">
    <source>
        <dbReference type="ARBA" id="ARBA00022741"/>
    </source>
</evidence>
<dbReference type="PRINTS" id="PR00344">
    <property type="entry name" value="BCTRLSENSOR"/>
</dbReference>
<keyword evidence="10 13" id="KW-1133">Transmembrane helix</keyword>
<evidence type="ECO:0000256" key="2">
    <source>
        <dbReference type="ARBA" id="ARBA00004141"/>
    </source>
</evidence>
<feature type="domain" description="Histidine kinase" evidence="14">
    <location>
        <begin position="249"/>
        <end position="461"/>
    </location>
</feature>
<sequence>MNMVRGSIRRRLITLLLGSVGVAWLMIFLWSFYSAKHEMMRWDETRIIQLAPLLIKLDVRDLNRLSVTGIDARNEIPQNGWHVRHDSDVRKRFVQFRVSDEDGNIVSISEHFPSNYIAEHPEQSISYVTFAGATWLSHVAYDASSKRILTLLEPLNQRSDLVTGVAARIARPALVGLPLAMVLVWFVIGIGLKPLNTLTAAVSERDSRNLSPIRLPSISSELVPVVSSINDLLERLRLSLSKERTFTADAAHELRTPLTAIKVQAQVALTSSDLYQQQTALRRVILGVDRSAHLIQQLLLLARIDHRANTEAAVFLLQDVAIEAIGYRREQAKEKSISLQVTGDAQVSLHGDPILFRVLIDNLLDNSIKYGTSGGFVHVSFERARGVIKFILCDDGNGVSEEELERLTDRFFRSTSAAAPGSGLGLAIVKRIAEYYDASLSISHGENKKGLSVTVTIPQVG</sequence>
<dbReference type="InterPro" id="IPR036890">
    <property type="entry name" value="HATPase_C_sf"/>
</dbReference>
<keyword evidence="7" id="KW-0547">Nucleotide-binding</keyword>
<dbReference type="SUPFAM" id="SSF55874">
    <property type="entry name" value="ATPase domain of HSP90 chaperone/DNA topoisomerase II/histidine kinase"/>
    <property type="match status" value="1"/>
</dbReference>
<dbReference type="EMBL" id="LAQU01000001">
    <property type="protein sequence ID" value="KKB65315.1"/>
    <property type="molecule type" value="Genomic_DNA"/>
</dbReference>
<dbReference type="SMART" id="SM00388">
    <property type="entry name" value="HisKA"/>
    <property type="match status" value="1"/>
</dbReference>
<evidence type="ECO:0000259" key="14">
    <source>
        <dbReference type="PROSITE" id="PS50109"/>
    </source>
</evidence>
<evidence type="ECO:0000256" key="13">
    <source>
        <dbReference type="SAM" id="Phobius"/>
    </source>
</evidence>
<evidence type="ECO:0000256" key="12">
    <source>
        <dbReference type="ARBA" id="ARBA00023136"/>
    </source>
</evidence>
<gene>
    <name evidence="16" type="ORF">WM40_01590</name>
</gene>
<dbReference type="GO" id="GO:0005524">
    <property type="term" value="F:ATP binding"/>
    <property type="evidence" value="ECO:0007669"/>
    <property type="project" value="UniProtKB-KW"/>
</dbReference>
<dbReference type="InterPro" id="IPR036097">
    <property type="entry name" value="HisK_dim/P_sf"/>
</dbReference>
<dbReference type="Pfam" id="PF02518">
    <property type="entry name" value="HATPase_c"/>
    <property type="match status" value="1"/>
</dbReference>
<dbReference type="PROSITE" id="PS50885">
    <property type="entry name" value="HAMP"/>
    <property type="match status" value="1"/>
</dbReference>
<name>A0A0F5K5U7_9BURK</name>
<dbReference type="OrthoDB" id="8554694at2"/>
<evidence type="ECO:0000256" key="11">
    <source>
        <dbReference type="ARBA" id="ARBA00023012"/>
    </source>
</evidence>
<dbReference type="CDD" id="cd00082">
    <property type="entry name" value="HisKA"/>
    <property type="match status" value="1"/>
</dbReference>
<feature type="domain" description="HAMP" evidence="15">
    <location>
        <begin position="189"/>
        <end position="241"/>
    </location>
</feature>
<dbReference type="InterPro" id="IPR050428">
    <property type="entry name" value="TCS_sensor_his_kinase"/>
</dbReference>
<comment type="catalytic activity">
    <reaction evidence="1">
        <text>ATP + protein L-histidine = ADP + protein N-phospho-L-histidine.</text>
        <dbReference type="EC" id="2.7.13.3"/>
    </reaction>
</comment>
<dbReference type="EC" id="2.7.13.3" evidence="3"/>
<keyword evidence="6 13" id="KW-0812">Transmembrane</keyword>
<dbReference type="InterPro" id="IPR003594">
    <property type="entry name" value="HATPase_dom"/>
</dbReference>
<comment type="caution">
    <text evidence="16">The sequence shown here is derived from an EMBL/GenBank/DDBJ whole genome shotgun (WGS) entry which is preliminary data.</text>
</comment>
<dbReference type="PANTHER" id="PTHR45436:SF14">
    <property type="entry name" value="SENSOR PROTEIN QSEC"/>
    <property type="match status" value="1"/>
</dbReference>
<evidence type="ECO:0000256" key="8">
    <source>
        <dbReference type="ARBA" id="ARBA00022777"/>
    </source>
</evidence>
<keyword evidence="8 16" id="KW-0418">Kinase</keyword>
<keyword evidence="9" id="KW-0067">ATP-binding</keyword>
<dbReference type="InterPro" id="IPR005467">
    <property type="entry name" value="His_kinase_dom"/>
</dbReference>
<feature type="transmembrane region" description="Helical" evidence="13">
    <location>
        <begin position="12"/>
        <end position="33"/>
    </location>
</feature>
<dbReference type="SMART" id="SM00387">
    <property type="entry name" value="HATPase_c"/>
    <property type="match status" value="1"/>
</dbReference>
<dbReference type="PANTHER" id="PTHR45436">
    <property type="entry name" value="SENSOR HISTIDINE KINASE YKOH"/>
    <property type="match status" value="1"/>
</dbReference>
<evidence type="ECO:0000313" key="17">
    <source>
        <dbReference type="Proteomes" id="UP000033618"/>
    </source>
</evidence>
<dbReference type="InterPro" id="IPR003660">
    <property type="entry name" value="HAMP_dom"/>
</dbReference>
<dbReference type="PATRIC" id="fig|28092.6.peg.368"/>
<evidence type="ECO:0000313" key="16">
    <source>
        <dbReference type="EMBL" id="KKB65315.1"/>
    </source>
</evidence>
<evidence type="ECO:0000256" key="9">
    <source>
        <dbReference type="ARBA" id="ARBA00022840"/>
    </source>
</evidence>
<evidence type="ECO:0000256" key="5">
    <source>
        <dbReference type="ARBA" id="ARBA00022679"/>
    </source>
</evidence>
<keyword evidence="12 13" id="KW-0472">Membrane</keyword>
<dbReference type="AlphaFoldDB" id="A0A0F5K5U7"/>
<keyword evidence="5" id="KW-0808">Transferase</keyword>
<dbReference type="Gene3D" id="1.10.287.130">
    <property type="match status" value="1"/>
</dbReference>
<dbReference type="GO" id="GO:0000155">
    <property type="term" value="F:phosphorelay sensor kinase activity"/>
    <property type="evidence" value="ECO:0007669"/>
    <property type="project" value="InterPro"/>
</dbReference>
<evidence type="ECO:0000259" key="15">
    <source>
        <dbReference type="PROSITE" id="PS50885"/>
    </source>
</evidence>
<keyword evidence="4" id="KW-0597">Phosphoprotein</keyword>
<accession>A0A0F5K5U7</accession>
<evidence type="ECO:0000256" key="4">
    <source>
        <dbReference type="ARBA" id="ARBA00022553"/>
    </source>
</evidence>
<organism evidence="16 17">
    <name type="scientific">Robbsia andropogonis</name>
    <dbReference type="NCBI Taxonomy" id="28092"/>
    <lineage>
        <taxon>Bacteria</taxon>
        <taxon>Pseudomonadati</taxon>
        <taxon>Pseudomonadota</taxon>
        <taxon>Betaproteobacteria</taxon>
        <taxon>Burkholderiales</taxon>
        <taxon>Burkholderiaceae</taxon>
        <taxon>Robbsia</taxon>
    </lineage>
</organism>
<evidence type="ECO:0000256" key="1">
    <source>
        <dbReference type="ARBA" id="ARBA00000085"/>
    </source>
</evidence>
<dbReference type="SUPFAM" id="SSF47384">
    <property type="entry name" value="Homodimeric domain of signal transducing histidine kinase"/>
    <property type="match status" value="1"/>
</dbReference>
<dbReference type="InterPro" id="IPR003661">
    <property type="entry name" value="HisK_dim/P_dom"/>
</dbReference>
<dbReference type="Proteomes" id="UP000033618">
    <property type="component" value="Unassembled WGS sequence"/>
</dbReference>
<evidence type="ECO:0000256" key="10">
    <source>
        <dbReference type="ARBA" id="ARBA00022989"/>
    </source>
</evidence>
<proteinExistence type="predicted"/>
<dbReference type="PROSITE" id="PS50109">
    <property type="entry name" value="HIS_KIN"/>
    <property type="match status" value="1"/>
</dbReference>
<dbReference type="STRING" id="28092.WM40_01590"/>
<dbReference type="GO" id="GO:0005886">
    <property type="term" value="C:plasma membrane"/>
    <property type="evidence" value="ECO:0007669"/>
    <property type="project" value="TreeGrafter"/>
</dbReference>
<dbReference type="RefSeq" id="WP_046151926.1">
    <property type="nucleotide sequence ID" value="NZ_CADFGU010000010.1"/>
</dbReference>
<dbReference type="Gene3D" id="3.30.565.10">
    <property type="entry name" value="Histidine kinase-like ATPase, C-terminal domain"/>
    <property type="match status" value="1"/>
</dbReference>
<evidence type="ECO:0000256" key="6">
    <source>
        <dbReference type="ARBA" id="ARBA00022692"/>
    </source>
</evidence>
<keyword evidence="11" id="KW-0902">Two-component regulatory system</keyword>
<keyword evidence="17" id="KW-1185">Reference proteome</keyword>